<keyword evidence="5" id="KW-0547">Nucleotide-binding</keyword>
<dbReference type="GO" id="GO:0004386">
    <property type="term" value="F:helicase activity"/>
    <property type="evidence" value="ECO:0007669"/>
    <property type="project" value="UniProtKB-KW"/>
</dbReference>
<protein>
    <submittedName>
        <fullName evidence="5">Superfamily I DNA and/or RNA helicase</fullName>
    </submittedName>
</protein>
<dbReference type="SUPFAM" id="SSF52980">
    <property type="entry name" value="Restriction endonuclease-like"/>
    <property type="match status" value="1"/>
</dbReference>
<dbReference type="PANTHER" id="PTHR10887:SF530">
    <property type="entry name" value="SUPERFAMILY I DNA HELICASES"/>
    <property type="match status" value="1"/>
</dbReference>
<evidence type="ECO:0000259" key="3">
    <source>
        <dbReference type="Pfam" id="PF13087"/>
    </source>
</evidence>
<dbReference type="SUPFAM" id="SSF52540">
    <property type="entry name" value="P-loop containing nucleoside triphosphate hydrolases"/>
    <property type="match status" value="1"/>
</dbReference>
<name>A0A1M5X6Z8_9CLOT</name>
<feature type="domain" description="Restriction endonuclease type II-like" evidence="4">
    <location>
        <begin position="1224"/>
        <end position="1318"/>
    </location>
</feature>
<keyword evidence="5" id="KW-0378">Hydrolase</keyword>
<organism evidence="5 6">
    <name type="scientific">Clostridium grantii DSM 8605</name>
    <dbReference type="NCBI Taxonomy" id="1121316"/>
    <lineage>
        <taxon>Bacteria</taxon>
        <taxon>Bacillati</taxon>
        <taxon>Bacillota</taxon>
        <taxon>Clostridia</taxon>
        <taxon>Eubacteriales</taxon>
        <taxon>Clostridiaceae</taxon>
        <taxon>Clostridium</taxon>
    </lineage>
</organism>
<reference evidence="5 6" key="1">
    <citation type="submission" date="2016-11" db="EMBL/GenBank/DDBJ databases">
        <authorList>
            <person name="Jaros S."/>
            <person name="Januszkiewicz K."/>
            <person name="Wedrychowicz H."/>
        </authorList>
    </citation>
    <scope>NUCLEOTIDE SEQUENCE [LARGE SCALE GENOMIC DNA]</scope>
    <source>
        <strain evidence="5 6">DSM 8605</strain>
    </source>
</reference>
<gene>
    <name evidence="5" type="ORF">SAMN02745207_03413</name>
</gene>
<evidence type="ECO:0000313" key="6">
    <source>
        <dbReference type="Proteomes" id="UP000184447"/>
    </source>
</evidence>
<dbReference type="Proteomes" id="UP000184447">
    <property type="component" value="Unassembled WGS sequence"/>
</dbReference>
<evidence type="ECO:0000259" key="4">
    <source>
        <dbReference type="Pfam" id="PF18741"/>
    </source>
</evidence>
<feature type="domain" description="DNA2/NAM7 helicase-like C-terminal" evidence="3">
    <location>
        <begin position="972"/>
        <end position="1163"/>
    </location>
</feature>
<feature type="coiled-coil region" evidence="1">
    <location>
        <begin position="1032"/>
        <end position="1088"/>
    </location>
</feature>
<dbReference type="FunFam" id="3.40.960.10:FF:000002">
    <property type="entry name" value="DNA helicase related protein"/>
    <property type="match status" value="1"/>
</dbReference>
<dbReference type="Pfam" id="PF13087">
    <property type="entry name" value="AAA_12"/>
    <property type="match status" value="1"/>
</dbReference>
<dbReference type="RefSeq" id="WP_073339862.1">
    <property type="nucleotide sequence ID" value="NZ_FQXM01000024.1"/>
</dbReference>
<evidence type="ECO:0000256" key="1">
    <source>
        <dbReference type="SAM" id="Coils"/>
    </source>
</evidence>
<dbReference type="InterPro" id="IPR025103">
    <property type="entry name" value="DUF4011"/>
</dbReference>
<dbReference type="InterPro" id="IPR011335">
    <property type="entry name" value="Restrct_endonuc-II-like"/>
</dbReference>
<dbReference type="PANTHER" id="PTHR10887">
    <property type="entry name" value="DNA2/NAM7 HELICASE FAMILY"/>
    <property type="match status" value="1"/>
</dbReference>
<sequence>MNEILSKYKERLINLSGRNRSLVSKTLPKIRAFDLFKVEEFSPGFMQKLLKFIIHRQSKEIKILPDYTVYHSEAMLQLENKLLNEEKEELEKVKEIIEIEMAKEQELHEDSKTEYNKKEEKLIEIRNKYAEKLEIEKEKLNGEKEKLIEYSHSLRALQREIKSIIKETGRSELYVGYPFVEGSLKDGTFVRAPLFIFPVDLMRDGDSYKLNNKDESTIFLNKVLLLAIAKHNEVKINNIETEFNEINENFIEDTLEILKENNIIIEKDNSELIKFKEYKKENMPSFQLGQLKLSFNLILGQFPIANSIYADYENLLAMDTSNKLLQDLLIATPNDEEKLLQINEAHGKLSFNEEEINLVTNLDYSQEKAVRLTNNIDKLVIYGPPGTGKSQTIANIISNALANNKTVLMVSQKRAALDVIYNRLAKLNTKALLIHDTEGDKKSFYNVVAQSLEVLGEDYEEYEKNILSISKEIDEKIQYLELLALSLHKERVFGLTLQSMYAKTKAIKNREDERYSYYASFRQKNVFKDVVYNELNEAIEGLKEKEIKSYKIYKELLSKNPFIDDLDLNMNFMDIDELSIKVQNIIAPIKAITEKANTDEAIYHKLMDNLKDNCYVLSEEKLEVLAEKINLEANKNLLEPINDGRWWSLKYWMNYSANKKIEEANELEFRNRFMQTKERLINLYKDIKIAFDDILIVKKALNERVYNIVVEDLLKGEDLTEYFNDVIKALYAIEEYKIELKTSKNLTKLQRKIMEYAFDLEGNNNIDDKTNKTEFAVNSLMEFVILYHIGEIEKEEEVQKAVEFLSQYKELVDKVNVNIKTKEDMVEQLILNKWNSNISLIEEEKSFKEFKRQANKKRALWPIRKYIEEYSHMILKVFPCFLASPETVSEILPLKEEFFDIVIFDEASQMYVENAIPTIFRGKQVIIAGDDKQLRPNGTFANRFVEEDEEYQEEMSAALEEESVLDLAKINYKGINLSYHYRSSFEELINFSNYAFYEGRLNISPNVNINSDCGGPIERIKVEGKWTNRANIEEAQIIVENVERILKERKNNETLGIITFNINQRTCIEDMLEKRARENQEFKELYTKEIDRVEDNEDVSLFVKNIENVQGDERDVIIFSVGYGKNEDNKISVNFGSLSQDGGENRLNVAISRAKKKIYVVTSVEPEELKVENTKNLGPKLFKKYLQYARAVSNSNKEEAQNILLSVLDTKSKNKEDVQYNKDFELEVGKALKKKGYEVHTEVGVSSYKIDLAIYDPIKSQYVLGIECDGATYRSFKSARERDIHRQRYFEARGWKMARIWSYDWWSNPEKEIEKICDIVKKIDEELAAKLA</sequence>
<dbReference type="InterPro" id="IPR027417">
    <property type="entry name" value="P-loop_NTPase"/>
</dbReference>
<keyword evidence="5" id="KW-0067">ATP-binding</keyword>
<dbReference type="OrthoDB" id="9757917at2"/>
<dbReference type="InterPro" id="IPR049468">
    <property type="entry name" value="Restrct_endonuc-II-like_dom"/>
</dbReference>
<keyword evidence="6" id="KW-1185">Reference proteome</keyword>
<dbReference type="EMBL" id="FQXM01000024">
    <property type="protein sequence ID" value="SHH95607.1"/>
    <property type="molecule type" value="Genomic_DNA"/>
</dbReference>
<feature type="domain" description="DNA2/NAM7 helicase helicase" evidence="2">
    <location>
        <begin position="362"/>
        <end position="527"/>
    </location>
</feature>
<evidence type="ECO:0000259" key="2">
    <source>
        <dbReference type="Pfam" id="PF13086"/>
    </source>
</evidence>
<dbReference type="Gene3D" id="3.40.960.10">
    <property type="entry name" value="VSR Endonuclease"/>
    <property type="match status" value="1"/>
</dbReference>
<dbReference type="InterPro" id="IPR041677">
    <property type="entry name" value="DNA2/NAM7_AAA_11"/>
</dbReference>
<dbReference type="Pfam" id="PF13195">
    <property type="entry name" value="DUF4011"/>
    <property type="match status" value="1"/>
</dbReference>
<feature type="domain" description="DNA2/NAM7 helicase helicase" evidence="2">
    <location>
        <begin position="806"/>
        <end position="936"/>
    </location>
</feature>
<dbReference type="Gene3D" id="3.40.50.300">
    <property type="entry name" value="P-loop containing nucleotide triphosphate hydrolases"/>
    <property type="match status" value="3"/>
</dbReference>
<accession>A0A1M5X6Z8</accession>
<proteinExistence type="predicted"/>
<dbReference type="Pfam" id="PF13086">
    <property type="entry name" value="AAA_11"/>
    <property type="match status" value="2"/>
</dbReference>
<dbReference type="InterPro" id="IPR045055">
    <property type="entry name" value="DNA2/NAM7-like"/>
</dbReference>
<evidence type="ECO:0000313" key="5">
    <source>
        <dbReference type="EMBL" id="SHH95607.1"/>
    </source>
</evidence>
<dbReference type="InterPro" id="IPR041679">
    <property type="entry name" value="DNA2/NAM7-like_C"/>
</dbReference>
<keyword evidence="5" id="KW-0347">Helicase</keyword>
<dbReference type="CDD" id="cd18808">
    <property type="entry name" value="SF1_C_Upf1"/>
    <property type="match status" value="1"/>
</dbReference>
<dbReference type="STRING" id="1121316.SAMN02745207_03413"/>
<keyword evidence="1" id="KW-0175">Coiled coil</keyword>
<feature type="coiled-coil region" evidence="1">
    <location>
        <begin position="73"/>
        <end position="167"/>
    </location>
</feature>
<dbReference type="InterPro" id="IPR047187">
    <property type="entry name" value="SF1_C_Upf1"/>
</dbReference>
<dbReference type="Pfam" id="PF18741">
    <property type="entry name" value="MTES_1575"/>
    <property type="match status" value="1"/>
</dbReference>